<feature type="compositionally biased region" description="Basic residues" evidence="1">
    <location>
        <begin position="117"/>
        <end position="139"/>
    </location>
</feature>
<dbReference type="AlphaFoldDB" id="A0A0D7BLX5"/>
<evidence type="ECO:0000313" key="2">
    <source>
        <dbReference type="EMBL" id="KIY71159.1"/>
    </source>
</evidence>
<sequence length="338" mass="37642">MASNNPGPSDLNRGRGRGRAKGRGRGRGKSQVEGPSPSTRETDEHVDSSASKASDAVSTYKTSHRQVTNGHKLPLETAPKVTQQPKAVQCPPPPPQPAPIHQTPTAALESESEGSRGRGRGRGGLGKHLRARGRGHRGGGRPAQFGERLVLEGERPIGEEEEEENQKKFRRRNLGTNTSRYEEGKEHEGENDDERLAREEQERLEAEEEAQMLAQFLDRQRLSAPVAPIENSDADDVDHTLAHISSKGFIEQKRVVEEIEWDEDIEQLQKDMNEADASRELTARFRAKSEKLKRRPLAPTKRDRKLEASYIEAPALPVDPASINEKRAMQDFLDDLIS</sequence>
<organism evidence="2 3">
    <name type="scientific">Cylindrobasidium torrendii FP15055 ss-10</name>
    <dbReference type="NCBI Taxonomy" id="1314674"/>
    <lineage>
        <taxon>Eukaryota</taxon>
        <taxon>Fungi</taxon>
        <taxon>Dikarya</taxon>
        <taxon>Basidiomycota</taxon>
        <taxon>Agaricomycotina</taxon>
        <taxon>Agaricomycetes</taxon>
        <taxon>Agaricomycetidae</taxon>
        <taxon>Agaricales</taxon>
        <taxon>Marasmiineae</taxon>
        <taxon>Physalacriaceae</taxon>
        <taxon>Cylindrobasidium</taxon>
    </lineage>
</organism>
<feature type="compositionally biased region" description="Basic and acidic residues" evidence="1">
    <location>
        <begin position="180"/>
        <end position="204"/>
    </location>
</feature>
<feature type="compositionally biased region" description="Polar residues" evidence="1">
    <location>
        <begin position="59"/>
        <end position="69"/>
    </location>
</feature>
<dbReference type="Proteomes" id="UP000054007">
    <property type="component" value="Unassembled WGS sequence"/>
</dbReference>
<feature type="compositionally biased region" description="Basic residues" evidence="1">
    <location>
        <begin position="14"/>
        <end position="28"/>
    </location>
</feature>
<dbReference type="EMBL" id="KN880458">
    <property type="protein sequence ID" value="KIY71159.1"/>
    <property type="molecule type" value="Genomic_DNA"/>
</dbReference>
<gene>
    <name evidence="2" type="ORF">CYLTODRAFT_419163</name>
</gene>
<reference evidence="2 3" key="1">
    <citation type="journal article" date="2015" name="Fungal Genet. Biol.">
        <title>Evolution of novel wood decay mechanisms in Agaricales revealed by the genome sequences of Fistulina hepatica and Cylindrobasidium torrendii.</title>
        <authorList>
            <person name="Floudas D."/>
            <person name="Held B.W."/>
            <person name="Riley R."/>
            <person name="Nagy L.G."/>
            <person name="Koehler G."/>
            <person name="Ransdell A.S."/>
            <person name="Younus H."/>
            <person name="Chow J."/>
            <person name="Chiniquy J."/>
            <person name="Lipzen A."/>
            <person name="Tritt A."/>
            <person name="Sun H."/>
            <person name="Haridas S."/>
            <person name="LaButti K."/>
            <person name="Ohm R.A."/>
            <person name="Kues U."/>
            <person name="Blanchette R.A."/>
            <person name="Grigoriev I.V."/>
            <person name="Minto R.E."/>
            <person name="Hibbett D.S."/>
        </authorList>
    </citation>
    <scope>NUCLEOTIDE SEQUENCE [LARGE SCALE GENOMIC DNA]</scope>
    <source>
        <strain evidence="2 3">FP15055 ss-10</strain>
    </source>
</reference>
<feature type="region of interest" description="Disordered" evidence="1">
    <location>
        <begin position="1"/>
        <end position="208"/>
    </location>
</feature>
<feature type="compositionally biased region" description="Basic and acidic residues" evidence="1">
    <location>
        <begin position="149"/>
        <end position="158"/>
    </location>
</feature>
<feature type="compositionally biased region" description="Low complexity" evidence="1">
    <location>
        <begin position="48"/>
        <end position="58"/>
    </location>
</feature>
<dbReference type="OrthoDB" id="2505473at2759"/>
<evidence type="ECO:0000256" key="1">
    <source>
        <dbReference type="SAM" id="MobiDB-lite"/>
    </source>
</evidence>
<protein>
    <submittedName>
        <fullName evidence="2">Uncharacterized protein</fullName>
    </submittedName>
</protein>
<keyword evidence="3" id="KW-1185">Reference proteome</keyword>
<evidence type="ECO:0000313" key="3">
    <source>
        <dbReference type="Proteomes" id="UP000054007"/>
    </source>
</evidence>
<feature type="compositionally biased region" description="Low complexity" evidence="1">
    <location>
        <begin position="99"/>
        <end position="109"/>
    </location>
</feature>
<name>A0A0D7BLX5_9AGAR</name>
<proteinExistence type="predicted"/>
<accession>A0A0D7BLX5</accession>